<dbReference type="Pfam" id="PF07508">
    <property type="entry name" value="Recombinase"/>
    <property type="match status" value="1"/>
</dbReference>
<keyword evidence="4" id="KW-1185">Reference proteome</keyword>
<dbReference type="CDD" id="cd00338">
    <property type="entry name" value="Ser_Recombinase"/>
    <property type="match status" value="1"/>
</dbReference>
<dbReference type="Pfam" id="PF00239">
    <property type="entry name" value="Resolvase"/>
    <property type="match status" value="1"/>
</dbReference>
<dbReference type="PANTHER" id="PTHR30461:SF23">
    <property type="entry name" value="DNA RECOMBINASE-RELATED"/>
    <property type="match status" value="1"/>
</dbReference>
<dbReference type="EMBL" id="BAAAQK010000028">
    <property type="protein sequence ID" value="GAA1877920.1"/>
    <property type="molecule type" value="Genomic_DNA"/>
</dbReference>
<feature type="domain" description="Recombinase" evidence="2">
    <location>
        <begin position="160"/>
        <end position="264"/>
    </location>
</feature>
<dbReference type="Gene3D" id="3.90.1750.20">
    <property type="entry name" value="Putative Large Serine Recombinase, Chain B, Domain 2"/>
    <property type="match status" value="1"/>
</dbReference>
<dbReference type="PROSITE" id="PS51737">
    <property type="entry name" value="RECOMBINASE_DNA_BIND"/>
    <property type="match status" value="1"/>
</dbReference>
<name>A0ABN2NP93_9PSEU</name>
<dbReference type="PROSITE" id="PS51736">
    <property type="entry name" value="RECOMBINASES_3"/>
    <property type="match status" value="1"/>
</dbReference>
<dbReference type="InterPro" id="IPR006119">
    <property type="entry name" value="Resolv_N"/>
</dbReference>
<dbReference type="RefSeq" id="WP_344427129.1">
    <property type="nucleotide sequence ID" value="NZ_BAAAQK010000028.1"/>
</dbReference>
<sequence>MPRKAIVYARISRDRTGGGLGVDRQLADCRELAARLDWQIAAERTDNDLSAYSGKPRPGYRQLLADLERGLATGVLVWHTDRLHRSPAELEQYIAICDPLGVVTHTVQAGVLDLATPSGRMVARQLGAVARFESEHKAERVRRARIQMAEEGKWGGGTRPFGYQAGGVELVPDEAAAIVRATETILSGGSLRSVVIALNEGGFITTKGKLPWTPGAARDMLTRPRNAGLVSHRGKIVGPGQWPALVPEEQWRTVVQILKNPARRTSPGNYARWLGSGLYRCGIEGCGGPLTVGTSGQKRHPSYMCRKREAGASRHVSRVATTLDAYVSAVIVERLKQDDARDLIRSLDVEADTTELHAEADRIRRRLEQVGQEFAEDDEMDVVSFRSATKRLRERLTGLENELAVAGHRNPLVGVADAVDVQSAWDELDDLARKRAILDALMTVTVQPAPRGRRPDGSYFDPKYVLIDWKVD</sequence>
<reference evidence="3 4" key="1">
    <citation type="journal article" date="2019" name="Int. J. Syst. Evol. Microbiol.">
        <title>The Global Catalogue of Microorganisms (GCM) 10K type strain sequencing project: providing services to taxonomists for standard genome sequencing and annotation.</title>
        <authorList>
            <consortium name="The Broad Institute Genomics Platform"/>
            <consortium name="The Broad Institute Genome Sequencing Center for Infectious Disease"/>
            <person name="Wu L."/>
            <person name="Ma J."/>
        </authorList>
    </citation>
    <scope>NUCLEOTIDE SEQUENCE [LARGE SCALE GENOMIC DNA]</scope>
    <source>
        <strain evidence="3 4">JCM 16009</strain>
    </source>
</reference>
<evidence type="ECO:0000259" key="2">
    <source>
        <dbReference type="PROSITE" id="PS51737"/>
    </source>
</evidence>
<protein>
    <submittedName>
        <fullName evidence="3">Recombinase family protein</fullName>
    </submittedName>
</protein>
<feature type="domain" description="Resolvase/invertase-type recombinase catalytic" evidence="1">
    <location>
        <begin position="4"/>
        <end position="152"/>
    </location>
</feature>
<dbReference type="InterPro" id="IPR036162">
    <property type="entry name" value="Resolvase-like_N_sf"/>
</dbReference>
<dbReference type="SMART" id="SM00857">
    <property type="entry name" value="Resolvase"/>
    <property type="match status" value="1"/>
</dbReference>
<dbReference type="InterPro" id="IPR050639">
    <property type="entry name" value="SSR_resolvase"/>
</dbReference>
<evidence type="ECO:0000259" key="1">
    <source>
        <dbReference type="PROSITE" id="PS51736"/>
    </source>
</evidence>
<gene>
    <name evidence="3" type="ORF">GCM10009836_69120</name>
</gene>
<dbReference type="Gene3D" id="3.40.50.1390">
    <property type="entry name" value="Resolvase, N-terminal catalytic domain"/>
    <property type="match status" value="1"/>
</dbReference>
<dbReference type="InterPro" id="IPR038109">
    <property type="entry name" value="DNA_bind_recomb_sf"/>
</dbReference>
<dbReference type="PANTHER" id="PTHR30461">
    <property type="entry name" value="DNA-INVERTASE FROM LAMBDOID PROPHAGE"/>
    <property type="match status" value="1"/>
</dbReference>
<comment type="caution">
    <text evidence="3">The sequence shown here is derived from an EMBL/GenBank/DDBJ whole genome shotgun (WGS) entry which is preliminary data.</text>
</comment>
<proteinExistence type="predicted"/>
<dbReference type="InterPro" id="IPR011109">
    <property type="entry name" value="DNA_bind_recombinase_dom"/>
</dbReference>
<evidence type="ECO:0000313" key="3">
    <source>
        <dbReference type="EMBL" id="GAA1877920.1"/>
    </source>
</evidence>
<accession>A0ABN2NP93</accession>
<dbReference type="SUPFAM" id="SSF53041">
    <property type="entry name" value="Resolvase-like"/>
    <property type="match status" value="1"/>
</dbReference>
<organism evidence="3 4">
    <name type="scientific">Pseudonocardia ailaonensis</name>
    <dbReference type="NCBI Taxonomy" id="367279"/>
    <lineage>
        <taxon>Bacteria</taxon>
        <taxon>Bacillati</taxon>
        <taxon>Actinomycetota</taxon>
        <taxon>Actinomycetes</taxon>
        <taxon>Pseudonocardiales</taxon>
        <taxon>Pseudonocardiaceae</taxon>
        <taxon>Pseudonocardia</taxon>
    </lineage>
</organism>
<dbReference type="Proteomes" id="UP001500449">
    <property type="component" value="Unassembled WGS sequence"/>
</dbReference>
<evidence type="ECO:0000313" key="4">
    <source>
        <dbReference type="Proteomes" id="UP001500449"/>
    </source>
</evidence>